<reference evidence="1" key="1">
    <citation type="submission" date="2020-04" db="EMBL/GenBank/DDBJ databases">
        <authorList>
            <person name="Chiriac C."/>
            <person name="Salcher M."/>
            <person name="Ghai R."/>
            <person name="Kavagutti S V."/>
        </authorList>
    </citation>
    <scope>NUCLEOTIDE SEQUENCE</scope>
</reference>
<dbReference type="EMBL" id="LR796167">
    <property type="protein sequence ID" value="CAB4123238.1"/>
    <property type="molecule type" value="Genomic_DNA"/>
</dbReference>
<evidence type="ECO:0000313" key="1">
    <source>
        <dbReference type="EMBL" id="CAB4123238.1"/>
    </source>
</evidence>
<accession>A0A6J5KLW9</accession>
<gene>
    <name evidence="1" type="ORF">UFOVP29_397</name>
</gene>
<organism evidence="1">
    <name type="scientific">uncultured Caudovirales phage</name>
    <dbReference type="NCBI Taxonomy" id="2100421"/>
    <lineage>
        <taxon>Viruses</taxon>
        <taxon>Duplodnaviria</taxon>
        <taxon>Heunggongvirae</taxon>
        <taxon>Uroviricota</taxon>
        <taxon>Caudoviricetes</taxon>
        <taxon>Peduoviridae</taxon>
        <taxon>Maltschvirus</taxon>
        <taxon>Maltschvirus maltsch</taxon>
    </lineage>
</organism>
<proteinExistence type="predicted"/>
<protein>
    <submittedName>
        <fullName evidence="1">Uncharacterized protein</fullName>
    </submittedName>
</protein>
<name>A0A6J5KLW9_9CAUD</name>
<sequence>MTNTPFHIPVGMNPQARDFAKSQKDFAVFLPSISSIYARQVSTPPERQVTSLPMGLHDLNFLEPDGNLFYYPAALYSSGHSVWDLPQSDIQEAMVQKRDKNRTVIVGDSGGYQIATGVLKWPWQKKVSQTDEEWGRDKDAIRMQILRWLEHSADYSMVLDVPTGSLLKFGNDPVTGENLHPGVKNFRDCLDRSMENHHFFIKNRREGDTKFMNVLQGRNQDEGDIWWGVVKDLPFETWAFSNVQASNFAMNLRRIIIMRDGKYLDGRDWIHYLGNGKIKAGCAITTLQRMWRKHINPEVTLSYDAASPFVNVAKGHIYYSWVIDDKHMAFKGGSMPDDKALKGSTELFGDWVARHNTRWPQRPGTIGKLLPISDLCVKGYQDLKFKKQAFTKAELATAEYLNSPEGLAGEQFRFSKEYRDYMQHASHGLFEWDEREWAEHEKYQVKWPSSLDGLSYVLAMHHNVEIHIDAIQSACAAQDLPLAQARHMVTPDLLEFAGGLCEEILTSERPMELIDKHAKMLSKITGMDAVNHVPVDFGQM</sequence>